<feature type="transmembrane region" description="Helical" evidence="8">
    <location>
        <begin position="67"/>
        <end position="88"/>
    </location>
</feature>
<dbReference type="InterPro" id="IPR004813">
    <property type="entry name" value="OPT"/>
</dbReference>
<dbReference type="GO" id="GO:0035673">
    <property type="term" value="F:oligopeptide transmembrane transporter activity"/>
    <property type="evidence" value="ECO:0007669"/>
    <property type="project" value="InterPro"/>
</dbReference>
<evidence type="ECO:0000256" key="8">
    <source>
        <dbReference type="SAM" id="Phobius"/>
    </source>
</evidence>
<dbReference type="PANTHER" id="PTHR31645">
    <property type="entry name" value="OLIGOPEPTIDE TRANSPORTER YGL114W-RELATED"/>
    <property type="match status" value="1"/>
</dbReference>
<keyword evidence="5 8" id="KW-1133">Transmembrane helix</keyword>
<dbReference type="GO" id="GO:0016020">
    <property type="term" value="C:membrane"/>
    <property type="evidence" value="ECO:0007669"/>
    <property type="project" value="UniProtKB-SubCell"/>
</dbReference>
<comment type="similarity">
    <text evidence="2">Belongs to the YSL (TC 2.A.67.2) family.</text>
</comment>
<evidence type="ECO:0000256" key="3">
    <source>
        <dbReference type="ARBA" id="ARBA00022448"/>
    </source>
</evidence>
<feature type="transmembrane region" description="Helical" evidence="8">
    <location>
        <begin position="607"/>
        <end position="632"/>
    </location>
</feature>
<accession>A0AB40C4Q6</accession>
<evidence type="ECO:0000256" key="7">
    <source>
        <dbReference type="SAM" id="MobiDB-lite"/>
    </source>
</evidence>
<feature type="transmembrane region" description="Helical" evidence="8">
    <location>
        <begin position="396"/>
        <end position="416"/>
    </location>
</feature>
<keyword evidence="6 8" id="KW-0472">Membrane</keyword>
<dbReference type="Pfam" id="PF03169">
    <property type="entry name" value="OPT"/>
    <property type="match status" value="1"/>
</dbReference>
<gene>
    <name evidence="10" type="primary">LOC120271721</name>
</gene>
<evidence type="ECO:0000313" key="10">
    <source>
        <dbReference type="RefSeq" id="XP_039134334.1"/>
    </source>
</evidence>
<feature type="transmembrane region" description="Helical" evidence="8">
    <location>
        <begin position="235"/>
        <end position="252"/>
    </location>
</feature>
<feature type="transmembrane region" description="Helical" evidence="8">
    <location>
        <begin position="456"/>
        <end position="488"/>
    </location>
</feature>
<sequence length="696" mass="76198">MASGNDEMERGVLEDGYDSDEEGSMDQTLEAAEVPEWTEQLTPRALIISLILGVMFNFIIMRMSLTIGIIPSLNISAGLLAFFMLKSWSQAFEKLCFSRPFTRQENTIIQTCVIACVSVVQSGGFGSYLFAMSNNVAGNFSEANDVKNIRVLGIGSTIAFMFLVSIVGLFIVAPIAKVMIVGQKLYYPSGVAIAHLINSFQTSQGALIARKQVWVLFKSLVGSFLWAGFKWMYSAGSFCGFSNFPVFGMTAFDNKFYFDCSASNIGMGMICPISINLSLLLGGVISHAFLWPHIKSKEGKWFPAGLGLQDVHGIFGYKVFISLAMVVGDGLFHLVHVLIRTSHNLYNNKRQENFILSESKKLSATNSNTDLPVVEVSQEEHRRTTVFLQDHIPSPIAIGGYIFCAIISIIGIPFIFHQLKPYHVITVYLIAPIFAFCNAYGAGLTNLSLGPSYGKLLIFIMAGWVGMSSGGVIAALASSGIIMPIVNYSSDLLQDYKTGYLTLSSPKAMLVSQIFGSALGCVLGPLLFSFFQQDPTLGDEDSDYPVPYAKMYRALALVGMEGLHALPDNCLSLCILFFFLAVIINAAKELTKKLNLELQHYVPSVTGMAITFYLGPYVPISMCTGSLVTYLWGSVNKEYARTFTPALASGLMCGESLWLLPTLLMDLNRVHSPMCMKFFSSGTYAVMVSDPKYGLL</sequence>
<evidence type="ECO:0000256" key="1">
    <source>
        <dbReference type="ARBA" id="ARBA00004141"/>
    </source>
</evidence>
<feature type="transmembrane region" description="Helical" evidence="8">
    <location>
        <begin position="108"/>
        <end position="130"/>
    </location>
</feature>
<dbReference type="InterPro" id="IPR045035">
    <property type="entry name" value="YSL-like"/>
</dbReference>
<dbReference type="GeneID" id="120271721"/>
<feature type="transmembrane region" description="Helical" evidence="8">
    <location>
        <begin position="151"/>
        <end position="173"/>
    </location>
</feature>
<feature type="transmembrane region" description="Helical" evidence="8">
    <location>
        <begin position="314"/>
        <end position="339"/>
    </location>
</feature>
<dbReference type="NCBIfam" id="TIGR00728">
    <property type="entry name" value="OPT_sfam"/>
    <property type="match status" value="1"/>
</dbReference>
<dbReference type="PANTHER" id="PTHR31645:SF22">
    <property type="entry name" value="METAL-NICOTIANAMINE TRANSPORTER YSL7-RELATED"/>
    <property type="match status" value="1"/>
</dbReference>
<evidence type="ECO:0000256" key="5">
    <source>
        <dbReference type="ARBA" id="ARBA00022989"/>
    </source>
</evidence>
<name>A0AB40C4Q6_DIOCR</name>
<keyword evidence="3" id="KW-0813">Transport</keyword>
<evidence type="ECO:0000256" key="6">
    <source>
        <dbReference type="ARBA" id="ARBA00023136"/>
    </source>
</evidence>
<reference evidence="10" key="1">
    <citation type="submission" date="2025-08" db="UniProtKB">
        <authorList>
            <consortium name="RefSeq"/>
        </authorList>
    </citation>
    <scope>IDENTIFICATION</scope>
</reference>
<feature type="region of interest" description="Disordered" evidence="7">
    <location>
        <begin position="1"/>
        <end position="25"/>
    </location>
</feature>
<keyword evidence="4 8" id="KW-0812">Transmembrane</keyword>
<feature type="transmembrane region" description="Helical" evidence="8">
    <location>
        <begin position="508"/>
        <end position="528"/>
    </location>
</feature>
<dbReference type="Proteomes" id="UP001515500">
    <property type="component" value="Chromosome 11"/>
</dbReference>
<feature type="compositionally biased region" description="Acidic residues" evidence="7">
    <location>
        <begin position="15"/>
        <end position="24"/>
    </location>
</feature>
<feature type="transmembrane region" description="Helical" evidence="8">
    <location>
        <begin position="273"/>
        <end position="294"/>
    </location>
</feature>
<feature type="transmembrane region" description="Helical" evidence="8">
    <location>
        <begin position="422"/>
        <end position="444"/>
    </location>
</feature>
<evidence type="ECO:0000313" key="9">
    <source>
        <dbReference type="Proteomes" id="UP001515500"/>
    </source>
</evidence>
<comment type="subcellular location">
    <subcellularLocation>
        <location evidence="1">Membrane</location>
        <topology evidence="1">Multi-pass membrane protein</topology>
    </subcellularLocation>
</comment>
<keyword evidence="9" id="KW-1185">Reference proteome</keyword>
<dbReference type="AlphaFoldDB" id="A0AB40C4Q6"/>
<dbReference type="RefSeq" id="XP_039134334.1">
    <property type="nucleotide sequence ID" value="XM_039278400.1"/>
</dbReference>
<evidence type="ECO:0000256" key="2">
    <source>
        <dbReference type="ARBA" id="ARBA00010276"/>
    </source>
</evidence>
<feature type="transmembrane region" description="Helical" evidence="8">
    <location>
        <begin position="570"/>
        <end position="587"/>
    </location>
</feature>
<evidence type="ECO:0000256" key="4">
    <source>
        <dbReference type="ARBA" id="ARBA00022692"/>
    </source>
</evidence>
<protein>
    <submittedName>
        <fullName evidence="10">Probable metal-nicotianamine transporter YSL8</fullName>
    </submittedName>
</protein>
<organism evidence="9 10">
    <name type="scientific">Dioscorea cayennensis subsp. rotundata</name>
    <name type="common">White Guinea yam</name>
    <name type="synonym">Dioscorea rotundata</name>
    <dbReference type="NCBI Taxonomy" id="55577"/>
    <lineage>
        <taxon>Eukaryota</taxon>
        <taxon>Viridiplantae</taxon>
        <taxon>Streptophyta</taxon>
        <taxon>Embryophyta</taxon>
        <taxon>Tracheophyta</taxon>
        <taxon>Spermatophyta</taxon>
        <taxon>Magnoliopsida</taxon>
        <taxon>Liliopsida</taxon>
        <taxon>Dioscoreales</taxon>
        <taxon>Dioscoreaceae</taxon>
        <taxon>Dioscorea</taxon>
    </lineage>
</organism>
<proteinExistence type="inferred from homology"/>